<dbReference type="InterPro" id="IPR011050">
    <property type="entry name" value="Pectin_lyase_fold/virulence"/>
</dbReference>
<dbReference type="InterPro" id="IPR006626">
    <property type="entry name" value="PbH1"/>
</dbReference>
<organism evidence="3 4">
    <name type="scientific">Candidatus Nitrosocosmicus oleophilus</name>
    <dbReference type="NCBI Taxonomy" id="1353260"/>
    <lineage>
        <taxon>Archaea</taxon>
        <taxon>Nitrososphaerota</taxon>
        <taxon>Nitrososphaeria</taxon>
        <taxon>Nitrososphaerales</taxon>
        <taxon>Nitrososphaeraceae</taxon>
        <taxon>Candidatus Nitrosocosmicus</taxon>
    </lineage>
</organism>
<dbReference type="NCBIfam" id="TIGR03804">
    <property type="entry name" value="para_beta_helix"/>
    <property type="match status" value="1"/>
</dbReference>
<feature type="compositionally biased region" description="Polar residues" evidence="1">
    <location>
        <begin position="100"/>
        <end position="109"/>
    </location>
</feature>
<dbReference type="InterPro" id="IPR007742">
    <property type="entry name" value="NosD_dom"/>
</dbReference>
<evidence type="ECO:0000259" key="2">
    <source>
        <dbReference type="Pfam" id="PF05048"/>
    </source>
</evidence>
<dbReference type="Proteomes" id="UP000058925">
    <property type="component" value="Chromosome"/>
</dbReference>
<proteinExistence type="predicted"/>
<sequence>MKVVMPSCKNLLLNSSLTILFFSILFQSPLSTNNMVFSSTVNDSADVKLPQLDPDRNIITSQNTGNSKSNTNDESQNQIEQEQASNVSLKDEQTNEETSEIPQANQEGASQSSGGQQQSIVEIHPACGQNVQGNVKLISNLICKGDGLIVGANNTNIDMNGFSLKGPGLDSNKVGIMIAGQHNVTISGNGIVTGFQSGIYLSGSNDVFVHDINTNNNKVAFYVTGSQNSEITNNMINKNTIGVALHSSEGADIKFNQLSQNKLSGVTLINSANNLINGNNILNTTNGIFLDTQSSLNYVDFNNVFNNVLDINNANNLPININNNHYTNNNCLTSLPSGLCIGR</sequence>
<dbReference type="SUPFAM" id="SSF51126">
    <property type="entry name" value="Pectin lyase-like"/>
    <property type="match status" value="1"/>
</dbReference>
<dbReference type="InterPro" id="IPR012334">
    <property type="entry name" value="Pectin_lyas_fold"/>
</dbReference>
<accession>A0A654LZN7</accession>
<protein>
    <recommendedName>
        <fullName evidence="2">Periplasmic copper-binding protein NosD beta helix domain-containing protein</fullName>
    </recommendedName>
</protein>
<keyword evidence="4" id="KW-1185">Reference proteome</keyword>
<feature type="region of interest" description="Disordered" evidence="1">
    <location>
        <begin position="47"/>
        <end position="117"/>
    </location>
</feature>
<name>A0A654LZN7_9ARCH</name>
<dbReference type="Gene3D" id="2.160.20.10">
    <property type="entry name" value="Single-stranded right-handed beta-helix, Pectin lyase-like"/>
    <property type="match status" value="1"/>
</dbReference>
<feature type="domain" description="Periplasmic copper-binding protein NosD beta helix" evidence="2">
    <location>
        <begin position="131"/>
        <end position="328"/>
    </location>
</feature>
<gene>
    <name evidence="3" type="ORF">NMY3_02048</name>
</gene>
<reference evidence="4" key="1">
    <citation type="submission" date="2015-10" db="EMBL/GenBank/DDBJ databases">
        <title>Niche specialization of a soil ammonia-oxidizing archaeon, Candidatus Nitrosocosmicus oleophilus.</title>
        <authorList>
            <person name="Jung M.-Y."/>
            <person name="Rhee S.-K."/>
        </authorList>
    </citation>
    <scope>NUCLEOTIDE SEQUENCE [LARGE SCALE GENOMIC DNA]</scope>
    <source>
        <strain evidence="4">MY3</strain>
    </source>
</reference>
<dbReference type="KEGG" id="taa:NMY3_02048"/>
<dbReference type="InterPro" id="IPR022441">
    <property type="entry name" value="Para_beta_helix_rpt-2"/>
</dbReference>
<feature type="compositionally biased region" description="Polar residues" evidence="1">
    <location>
        <begin position="58"/>
        <end position="88"/>
    </location>
</feature>
<dbReference type="SMART" id="SM00710">
    <property type="entry name" value="PbH1"/>
    <property type="match status" value="6"/>
</dbReference>
<dbReference type="EMBL" id="CP012850">
    <property type="protein sequence ID" value="ALI36250.1"/>
    <property type="molecule type" value="Genomic_DNA"/>
</dbReference>
<evidence type="ECO:0000313" key="3">
    <source>
        <dbReference type="EMBL" id="ALI36250.1"/>
    </source>
</evidence>
<evidence type="ECO:0000313" key="4">
    <source>
        <dbReference type="Proteomes" id="UP000058925"/>
    </source>
</evidence>
<dbReference type="Pfam" id="PF05048">
    <property type="entry name" value="NosD"/>
    <property type="match status" value="1"/>
</dbReference>
<dbReference type="AlphaFoldDB" id="A0A654LZN7"/>
<evidence type="ECO:0000256" key="1">
    <source>
        <dbReference type="SAM" id="MobiDB-lite"/>
    </source>
</evidence>